<evidence type="ECO:0000259" key="4">
    <source>
        <dbReference type="Pfam" id="PF12768"/>
    </source>
</evidence>
<dbReference type="Pfam" id="PF12768">
    <property type="entry name" value="Rax2"/>
    <property type="match status" value="1"/>
</dbReference>
<dbReference type="InterPro" id="IPR024982">
    <property type="entry name" value="Rax2-like_C"/>
</dbReference>
<accession>A0A9P0QQ37</accession>
<dbReference type="Pfam" id="PF20842">
    <property type="entry name" value="Rax2_2"/>
    <property type="match status" value="1"/>
</dbReference>
<keyword evidence="2" id="KW-1133">Transmembrane helix</keyword>
<sequence length="1374" mass="147871">MRLQWLCTLASSLIAVSSADDIDHPDFNFKSLGGELGLLGAFSAISSYKTANQSSFLSLANDNSNTTTSTTKRKRDSSSSSSSSSSNLYLRDLTSNSVDSLAEVNGDLKTLYNLNNGNVLVTGNFSQFTASSSSSSSSNSSIIPPLIFNVTSGETTSIFNSSTLTNGSVTTVLVDDDLIYLGGDFSFNGTFGAAIYNITSAQLYTTPFEGFGSGSAVNTIVKILDSNSDDSSTSGSIVFGGDFDTLGLDDLLVHNVTSPKTNNTNSTNTSLITAEQIISLQKGIFSSTDGDSSTPLNTLICPETSSGWSVEAGVGGEWLVELPNEMKGLVPTKVRLYVPESGDNSVKLFRIYSYPNNGIMNLSYIDPESNVLTYCDAWCPLSKFSDLSKYTESNIDNADSLSYDDTTYIDTSDGAYSTYYDSSTKTKSLGYSSNYQEFAFKDELSIDKVGLTILEWYGDQGTIQGFELYSNSIIVYGDNGLNSPNCDSIDDTSNYSQLSGGNWKSVLNYTTASSSSFDDINYLVTTVDTGSDTDLSVTFYPNISYSGDYQLLITTPGCILDDSCDLRSIVNVTVYDVDDQVLSSQLIYQNNDYDKFDYLYYGHMNGSATSDGQNKIVVKYDEPVISGTDNPWFVIDKVTADIVSLDTYYSSNTTNSTKSSRSSNVSTISINGLFEYSLANFSNFDASLVKNATNTFVGNSSINYLSGKLASGSNITNIIRNGSTLVLSGDFSVNDTANSNLTSNMITLDISGYSNDLNETEISTTLRKRADGSTSSTAFGAEFDSTVNTIMEFNGGFIFIGDFTAYAIAGGAIPQLAPGSSNTSSMNNFALYNATSWYSYGNDKIDSNFNSMVNVTVDDIQYLIFRSDDNSSAVFDNTNGKWISESDDSYNLYDISASLNINSKQQILGSSSSFNVMDLYSVDQATVNSDSNDSFVSFNFTISDSKASGSYILDSLFINSSLSVLSGSFNTSDGIENVLLLNANDNSTTSLEGTVDWNDATVQALYGGSDISYLVLGVNGSISIDGESQSAGVVFYDLDNKNFSSDLKPAELNTSTSTSLDINILAIHDSDSKLLVGGNFATAGSLDCPGLCIYDIINKRWIQPTSNNSISDGSIVTDLKFYTSDSVLIAGNITFAGSSQTFVTYNFESQTFSSAPSSVNSNISQGIEKFILVDDSSKVSGRMLAFGKDFVSAYDGSSWNNIDDSITYSASTKFSDMKLLTLESSNSANNETFFDEDQILMLAGSFELSEYGLVNAALYNGTAWIPYAFTTSNDNSGNLGVINSILVKDNFGFTSSSSLGSSSRFMSKGKVVGISLACAIGSTIFLSLLYLIPYFALFRKSKDDSVASQRIHESDMMGAVNPEDLIHEIDIQKR</sequence>
<organism evidence="7 8">
    <name type="scientific">[Candida] railenensis</name>
    <dbReference type="NCBI Taxonomy" id="45579"/>
    <lineage>
        <taxon>Eukaryota</taxon>
        <taxon>Fungi</taxon>
        <taxon>Dikarya</taxon>
        <taxon>Ascomycota</taxon>
        <taxon>Saccharomycotina</taxon>
        <taxon>Pichiomycetes</taxon>
        <taxon>Debaryomycetaceae</taxon>
        <taxon>Kurtzmaniella</taxon>
    </lineage>
</organism>
<dbReference type="PANTHER" id="PTHR31778:SF2">
    <property type="entry name" value="BUD SITE SELECTION PROTEIN RAX2"/>
    <property type="match status" value="1"/>
</dbReference>
<protein>
    <submittedName>
        <fullName evidence="7">Bud site selection protein Rax2p</fullName>
    </submittedName>
</protein>
<feature type="transmembrane region" description="Helical" evidence="2">
    <location>
        <begin position="1311"/>
        <end position="1332"/>
    </location>
</feature>
<dbReference type="GO" id="GO:1902929">
    <property type="term" value="C:plasma membrane of growing cell tip"/>
    <property type="evidence" value="ECO:0007669"/>
    <property type="project" value="TreeGrafter"/>
</dbReference>
<feature type="compositionally biased region" description="Low complexity" evidence="1">
    <location>
        <begin position="78"/>
        <end position="87"/>
    </location>
</feature>
<feature type="domain" description="Rax2-like third" evidence="6">
    <location>
        <begin position="475"/>
        <end position="642"/>
    </location>
</feature>
<dbReference type="InterPro" id="IPR048265">
    <property type="entry name" value="Rax2-like_third"/>
</dbReference>
<dbReference type="GO" id="GO:0005935">
    <property type="term" value="C:cellular bud neck"/>
    <property type="evidence" value="ECO:0007669"/>
    <property type="project" value="TreeGrafter"/>
</dbReference>
<keyword evidence="2" id="KW-0812">Transmembrane</keyword>
<feature type="chain" id="PRO_5040399335" evidence="3">
    <location>
        <begin position="20"/>
        <end position="1374"/>
    </location>
</feature>
<comment type="caution">
    <text evidence="7">The sequence shown here is derived from an EMBL/GenBank/DDBJ whole genome shotgun (WGS) entry which is preliminary data.</text>
</comment>
<dbReference type="EMBL" id="CAKXYY010000008">
    <property type="protein sequence ID" value="CAH2352831.1"/>
    <property type="molecule type" value="Genomic_DNA"/>
</dbReference>
<evidence type="ECO:0000259" key="6">
    <source>
        <dbReference type="Pfam" id="PF20843"/>
    </source>
</evidence>
<dbReference type="GO" id="GO:0000282">
    <property type="term" value="P:cellular bud site selection"/>
    <property type="evidence" value="ECO:0007669"/>
    <property type="project" value="TreeGrafter"/>
</dbReference>
<dbReference type="Pfam" id="PF20843">
    <property type="entry name" value="Rax2_3"/>
    <property type="match status" value="1"/>
</dbReference>
<dbReference type="InterPro" id="IPR048266">
    <property type="entry name" value="Rax2-like_second"/>
</dbReference>
<proteinExistence type="predicted"/>
<feature type="domain" description="Rax2-like second" evidence="5">
    <location>
        <begin position="273"/>
        <end position="462"/>
    </location>
</feature>
<reference evidence="7" key="1">
    <citation type="submission" date="2022-03" db="EMBL/GenBank/DDBJ databases">
        <authorList>
            <person name="Legras J.-L."/>
            <person name="Devillers H."/>
            <person name="Grondin C."/>
        </authorList>
    </citation>
    <scope>NUCLEOTIDE SEQUENCE</scope>
    <source>
        <strain evidence="7">CLIB 1423</strain>
    </source>
</reference>
<feature type="region of interest" description="Disordered" evidence="1">
    <location>
        <begin position="62"/>
        <end position="88"/>
    </location>
</feature>
<keyword evidence="2" id="KW-0472">Membrane</keyword>
<dbReference type="OrthoDB" id="2503993at2759"/>
<evidence type="ECO:0000313" key="7">
    <source>
        <dbReference type="EMBL" id="CAH2352831.1"/>
    </source>
</evidence>
<gene>
    <name evidence="7" type="ORF">CLIB1423_08S02080</name>
</gene>
<evidence type="ECO:0000259" key="5">
    <source>
        <dbReference type="Pfam" id="PF20842"/>
    </source>
</evidence>
<evidence type="ECO:0000256" key="1">
    <source>
        <dbReference type="SAM" id="MobiDB-lite"/>
    </source>
</evidence>
<evidence type="ECO:0000256" key="2">
    <source>
        <dbReference type="SAM" id="Phobius"/>
    </source>
</evidence>
<evidence type="ECO:0000313" key="8">
    <source>
        <dbReference type="Proteomes" id="UP000837801"/>
    </source>
</evidence>
<dbReference type="Proteomes" id="UP000837801">
    <property type="component" value="Unassembled WGS sequence"/>
</dbReference>
<feature type="domain" description="Rax2-like C-terminal" evidence="4">
    <location>
        <begin position="1034"/>
        <end position="1297"/>
    </location>
</feature>
<name>A0A9P0QQ37_9ASCO</name>
<dbReference type="PANTHER" id="PTHR31778">
    <property type="entry name" value="BUD SITE SELECTION PROTEIN RAX2"/>
    <property type="match status" value="1"/>
</dbReference>
<feature type="signal peptide" evidence="3">
    <location>
        <begin position="1"/>
        <end position="19"/>
    </location>
</feature>
<keyword evidence="8" id="KW-1185">Reference proteome</keyword>
<keyword evidence="3" id="KW-0732">Signal</keyword>
<dbReference type="GO" id="GO:0005621">
    <property type="term" value="C:cellular bud scar"/>
    <property type="evidence" value="ECO:0007669"/>
    <property type="project" value="TreeGrafter"/>
</dbReference>
<evidence type="ECO:0000256" key="3">
    <source>
        <dbReference type="SAM" id="SignalP"/>
    </source>
</evidence>